<organism evidence="2 3">
    <name type="scientific">Eimeria brunetti</name>
    <dbReference type="NCBI Taxonomy" id="51314"/>
    <lineage>
        <taxon>Eukaryota</taxon>
        <taxon>Sar</taxon>
        <taxon>Alveolata</taxon>
        <taxon>Apicomplexa</taxon>
        <taxon>Conoidasida</taxon>
        <taxon>Coccidia</taxon>
        <taxon>Eucoccidiorida</taxon>
        <taxon>Eimeriorina</taxon>
        <taxon>Eimeriidae</taxon>
        <taxon>Eimeria</taxon>
    </lineage>
</organism>
<name>U6LRS1_9EIME</name>
<feature type="compositionally biased region" description="Low complexity" evidence="1">
    <location>
        <begin position="432"/>
        <end position="456"/>
    </location>
</feature>
<feature type="compositionally biased region" description="Low complexity" evidence="1">
    <location>
        <begin position="371"/>
        <end position="397"/>
    </location>
</feature>
<proteinExistence type="predicted"/>
<evidence type="ECO:0000313" key="3">
    <source>
        <dbReference type="Proteomes" id="UP000030750"/>
    </source>
</evidence>
<feature type="compositionally biased region" description="Basic and acidic residues" evidence="1">
    <location>
        <begin position="217"/>
        <end position="264"/>
    </location>
</feature>
<reference evidence="2" key="2">
    <citation type="submission" date="2013-10" db="EMBL/GenBank/DDBJ databases">
        <authorList>
            <person name="Aslett M."/>
        </authorList>
    </citation>
    <scope>NUCLEOTIDE SEQUENCE [LARGE SCALE GENOMIC DNA]</scope>
    <source>
        <strain evidence="2">Houghton</strain>
    </source>
</reference>
<dbReference type="EMBL" id="HG713242">
    <property type="protein sequence ID" value="CDJ53012.1"/>
    <property type="molecule type" value="Genomic_DNA"/>
</dbReference>
<dbReference type="VEuPathDB" id="ToxoDB:EBH_0054100"/>
<evidence type="ECO:0000256" key="1">
    <source>
        <dbReference type="SAM" id="MobiDB-lite"/>
    </source>
</evidence>
<dbReference type="AlphaFoldDB" id="U6LRS1"/>
<dbReference type="Proteomes" id="UP000030750">
    <property type="component" value="Unassembled WGS sequence"/>
</dbReference>
<dbReference type="OrthoDB" id="67155at2759"/>
<reference evidence="2" key="1">
    <citation type="submission" date="2013-10" db="EMBL/GenBank/DDBJ databases">
        <title>Genomic analysis of the causative agents of coccidiosis in chickens.</title>
        <authorList>
            <person name="Reid A.J."/>
            <person name="Blake D."/>
            <person name="Billington K."/>
            <person name="Browne H."/>
            <person name="Dunn M."/>
            <person name="Hung S."/>
            <person name="Kawahara F."/>
            <person name="Miranda-Saavedra D."/>
            <person name="Mourier T."/>
            <person name="Nagra H."/>
            <person name="Otto T.D."/>
            <person name="Rawlings N."/>
            <person name="Sanchez A."/>
            <person name="Sanders M."/>
            <person name="Subramaniam C."/>
            <person name="Tay Y."/>
            <person name="Dear P."/>
            <person name="Doerig C."/>
            <person name="Gruber A."/>
            <person name="Parkinson J."/>
            <person name="Shirley M."/>
            <person name="Wan K.L."/>
            <person name="Berriman M."/>
            <person name="Tomley F."/>
            <person name="Pain A."/>
        </authorList>
    </citation>
    <scope>NUCLEOTIDE SEQUENCE [LARGE SCALE GENOMIC DNA]</scope>
    <source>
        <strain evidence="2">Houghton</strain>
    </source>
</reference>
<keyword evidence="3" id="KW-1185">Reference proteome</keyword>
<gene>
    <name evidence="2" type="ORF">EBH_0054100</name>
</gene>
<feature type="compositionally biased region" description="Low complexity" evidence="1">
    <location>
        <begin position="291"/>
        <end position="313"/>
    </location>
</feature>
<protein>
    <submittedName>
        <fullName evidence="2">ELMO/CED-12 family domain-containing protein, putative</fullName>
    </submittedName>
</protein>
<sequence length="512" mass="54437">MCFFRQHYPLNFEAFARKSYEAGFPMAAAFINVTHMLAGYLRLTAPSGLGGGEGQASRRALRNFLRLCVRTAAAEEAQGGPHPEGTSGGGVPGPVPSRGPECLQRPFCLSLRRRTLGSKAAAAATAAAAAGGGGAAATDRRGLTVLGQLFAAACMRLDLELASRGAWEHEGTDPPLLSPCHSSCPRLLQVSLQPSRGLSVSRALLHHHANHQHHSRDHSSNHQPHSRDHCADHQPHSRDHCADHQHHSRDRCADHQHHSRDHSANHQHHSRDHSANHPHNQRTRSSGQAPSSRDTAAAGDRSRASSVAASRDSLFTPRDEVKGAPGAGGGPPGPGAPGAPRAHGAPGAPGAPCSPSRSFLAPEETASCPTSGVVSEGSSPGSLGGQSSPQQGQQQQGAAPSPREQQQQQQQQQHESAAASPRDEAPPPPPQQQQEHQQAHQQVQQQQQQQQQQQRQGGEEPEDTLLHRRAQLCFGEALKEVRRAVDELLSEGPMDTVSDFEALCKGPAAANK</sequence>
<accession>U6LRS1</accession>
<feature type="region of interest" description="Disordered" evidence="1">
    <location>
        <begin position="75"/>
        <end position="98"/>
    </location>
</feature>
<evidence type="ECO:0000313" key="2">
    <source>
        <dbReference type="EMBL" id="CDJ53012.1"/>
    </source>
</evidence>
<feature type="compositionally biased region" description="Low complexity" evidence="1">
    <location>
        <begin position="338"/>
        <end position="351"/>
    </location>
</feature>
<feature type="region of interest" description="Disordered" evidence="1">
    <location>
        <begin position="208"/>
        <end position="466"/>
    </location>
</feature>